<feature type="transmembrane region" description="Helical" evidence="6">
    <location>
        <begin position="407"/>
        <end position="426"/>
    </location>
</feature>
<keyword evidence="4 6" id="KW-0472">Membrane</keyword>
<evidence type="ECO:0000256" key="1">
    <source>
        <dbReference type="ARBA" id="ARBA00004141"/>
    </source>
</evidence>
<evidence type="ECO:0008006" key="9">
    <source>
        <dbReference type="Google" id="ProtNLM"/>
    </source>
</evidence>
<dbReference type="PANTHER" id="PTHR23502">
    <property type="entry name" value="MAJOR FACILITATOR SUPERFAMILY"/>
    <property type="match status" value="1"/>
</dbReference>
<evidence type="ECO:0000313" key="7">
    <source>
        <dbReference type="EMBL" id="KAK4502375.1"/>
    </source>
</evidence>
<dbReference type="PANTHER" id="PTHR23502:SF30">
    <property type="entry name" value="TRANSPORTER, PUTATIVE (AFU_ORTHOLOGUE AFUA_8G04702)-RELATED"/>
    <property type="match status" value="1"/>
</dbReference>
<reference evidence="7 8" key="1">
    <citation type="journal article" date="2023" name="G3 (Bethesda)">
        <title>A chromosome-level genome assembly of Zasmidium syzygii isolated from banana leaves.</title>
        <authorList>
            <person name="van Westerhoven A.C."/>
            <person name="Mehrabi R."/>
            <person name="Talebi R."/>
            <person name="Steentjes M.B.F."/>
            <person name="Corcolon B."/>
            <person name="Chong P.A."/>
            <person name="Kema G.H.J."/>
            <person name="Seidl M.F."/>
        </authorList>
    </citation>
    <scope>NUCLEOTIDE SEQUENCE [LARGE SCALE GENOMIC DNA]</scope>
    <source>
        <strain evidence="7 8">P124</strain>
    </source>
</reference>
<dbReference type="InterPro" id="IPR036259">
    <property type="entry name" value="MFS_trans_sf"/>
</dbReference>
<dbReference type="Gene3D" id="1.20.1250.20">
    <property type="entry name" value="MFS general substrate transporter like domains"/>
    <property type="match status" value="1"/>
</dbReference>
<evidence type="ECO:0000256" key="4">
    <source>
        <dbReference type="ARBA" id="ARBA00023136"/>
    </source>
</evidence>
<dbReference type="EMBL" id="JAXOVC010000004">
    <property type="protein sequence ID" value="KAK4502375.1"/>
    <property type="molecule type" value="Genomic_DNA"/>
</dbReference>
<dbReference type="InterPro" id="IPR011701">
    <property type="entry name" value="MFS"/>
</dbReference>
<feature type="transmembrane region" description="Helical" evidence="6">
    <location>
        <begin position="319"/>
        <end position="343"/>
    </location>
</feature>
<feature type="transmembrane region" description="Helical" evidence="6">
    <location>
        <begin position="131"/>
        <end position="148"/>
    </location>
</feature>
<dbReference type="Proteomes" id="UP001305779">
    <property type="component" value="Unassembled WGS sequence"/>
</dbReference>
<dbReference type="SUPFAM" id="SSF103473">
    <property type="entry name" value="MFS general substrate transporter"/>
    <property type="match status" value="1"/>
</dbReference>
<gene>
    <name evidence="7" type="ORF">PRZ48_005800</name>
</gene>
<feature type="transmembrane region" description="Helical" evidence="6">
    <location>
        <begin position="501"/>
        <end position="523"/>
    </location>
</feature>
<feature type="transmembrane region" description="Helical" evidence="6">
    <location>
        <begin position="470"/>
        <end position="489"/>
    </location>
</feature>
<feature type="region of interest" description="Disordered" evidence="5">
    <location>
        <begin position="257"/>
        <end position="287"/>
    </location>
</feature>
<comment type="caution">
    <text evidence="7">The sequence shown here is derived from an EMBL/GenBank/DDBJ whole genome shotgun (WGS) entry which is preliminary data.</text>
</comment>
<keyword evidence="3 6" id="KW-1133">Transmembrane helix</keyword>
<evidence type="ECO:0000313" key="8">
    <source>
        <dbReference type="Proteomes" id="UP001305779"/>
    </source>
</evidence>
<feature type="transmembrane region" description="Helical" evidence="6">
    <location>
        <begin position="219"/>
        <end position="239"/>
    </location>
</feature>
<evidence type="ECO:0000256" key="3">
    <source>
        <dbReference type="ARBA" id="ARBA00022989"/>
    </source>
</evidence>
<accession>A0ABR0EM96</accession>
<evidence type="ECO:0000256" key="6">
    <source>
        <dbReference type="SAM" id="Phobius"/>
    </source>
</evidence>
<proteinExistence type="predicted"/>
<evidence type="ECO:0000256" key="2">
    <source>
        <dbReference type="ARBA" id="ARBA00022692"/>
    </source>
</evidence>
<feature type="transmembrane region" description="Helical" evidence="6">
    <location>
        <begin position="69"/>
        <end position="92"/>
    </location>
</feature>
<protein>
    <recommendedName>
        <fullName evidence="9">MFS general substrate transporter</fullName>
    </recommendedName>
</protein>
<evidence type="ECO:0000256" key="5">
    <source>
        <dbReference type="SAM" id="MobiDB-lite"/>
    </source>
</evidence>
<dbReference type="Pfam" id="PF07690">
    <property type="entry name" value="MFS_1"/>
    <property type="match status" value="1"/>
</dbReference>
<feature type="transmembrane region" description="Helical" evidence="6">
    <location>
        <begin position="363"/>
        <end position="386"/>
    </location>
</feature>
<comment type="subcellular location">
    <subcellularLocation>
        <location evidence="1">Membrane</location>
        <topology evidence="1">Multi-pass membrane protein</topology>
    </subcellularLocation>
</comment>
<feature type="transmembrane region" description="Helical" evidence="6">
    <location>
        <begin position="432"/>
        <end position="458"/>
    </location>
</feature>
<feature type="transmembrane region" description="Helical" evidence="6">
    <location>
        <begin position="188"/>
        <end position="207"/>
    </location>
</feature>
<sequence length="548" mass="60401">MAIFSKSKHDDTDVPVPGTVHLVDLEGTVRAKHADGSKQDIVLIPAPSLDPEDPLNWSRPRKLLSTATTIIYTICICYATAAIYSVLVPISLSHSIPLNDLNRGTGYMFLLLGWGCLFFQPLALQYGKHPVYLLSLLLTMATQIWAPYTTTNGQWIASKILQGFFGAAVESLCEISIADVWFQHERGFWLAAYGAGLAGSSYFAPVISGFIADGQGWEWVLYWCAIFCGGGFVICFFLMEETNYSRKVLVGREVGGGQAGEEKDNSKDNLSASAVEEETAESQSGHLSKRTTYLDKIKLWRSRDLRKPNRLVSMALRPLIFLTFPVVAYAGFSYGANLIWFNVLNATASLIFSSPPYSFSPSMVGLTYLSPLLAVILSTIYTGWLGDKCLLHMARRNNGIHEPEHRLWLFLPTIILLPFGLILWGVGAAHGIHWFGCVFAMGTIAFVSAVGLQVSVAYCIDCYKDLASEAIVAVILIRNSMSFGVSYGITPWVTNMGLQNAFLVAAFVGMAQAATFGIFVRYGKTMRRSSRGRYGRYVEQMARDGVIH</sequence>
<feature type="transmembrane region" description="Helical" evidence="6">
    <location>
        <begin position="160"/>
        <end position="181"/>
    </location>
</feature>
<keyword evidence="2 6" id="KW-0812">Transmembrane</keyword>
<keyword evidence="8" id="KW-1185">Reference proteome</keyword>
<organism evidence="7 8">
    <name type="scientific">Zasmidium cellare</name>
    <name type="common">Wine cellar mold</name>
    <name type="synonym">Racodium cellare</name>
    <dbReference type="NCBI Taxonomy" id="395010"/>
    <lineage>
        <taxon>Eukaryota</taxon>
        <taxon>Fungi</taxon>
        <taxon>Dikarya</taxon>
        <taxon>Ascomycota</taxon>
        <taxon>Pezizomycotina</taxon>
        <taxon>Dothideomycetes</taxon>
        <taxon>Dothideomycetidae</taxon>
        <taxon>Mycosphaerellales</taxon>
        <taxon>Mycosphaerellaceae</taxon>
        <taxon>Zasmidium</taxon>
    </lineage>
</organism>
<name>A0ABR0EM96_ZASCE</name>
<feature type="transmembrane region" description="Helical" evidence="6">
    <location>
        <begin position="104"/>
        <end position="124"/>
    </location>
</feature>